<dbReference type="Proteomes" id="UP000291084">
    <property type="component" value="Chromosome 9"/>
</dbReference>
<accession>A0A0S3SX06</accession>
<dbReference type="AlphaFoldDB" id="A0A0S3SX06"/>
<proteinExistence type="predicted"/>
<evidence type="ECO:0000313" key="3">
    <source>
        <dbReference type="Proteomes" id="UP000291084"/>
    </source>
</evidence>
<sequence>SSYYPNEKVNLKKKKIRFFFFRIQNRSSTSVPSMLSWITKPWGKPIMARRRCDDDGVMVQTRSRWLREDVGRSDSRRKFPSPPPSSVLV</sequence>
<dbReference type="EMBL" id="AP015042">
    <property type="protein sequence ID" value="BAT97266.1"/>
    <property type="molecule type" value="Genomic_DNA"/>
</dbReference>
<reference evidence="2 3" key="1">
    <citation type="journal article" date="2015" name="Sci. Rep.">
        <title>The power of single molecule real-time sequencing technology in the de novo assembly of a eukaryotic genome.</title>
        <authorList>
            <person name="Sakai H."/>
            <person name="Naito K."/>
            <person name="Ogiso-Tanaka E."/>
            <person name="Takahashi Y."/>
            <person name="Iseki K."/>
            <person name="Muto C."/>
            <person name="Satou K."/>
            <person name="Teruya K."/>
            <person name="Shiroma A."/>
            <person name="Shimoji M."/>
            <person name="Hirano T."/>
            <person name="Itoh T."/>
            <person name="Kaga A."/>
            <person name="Tomooka N."/>
        </authorList>
    </citation>
    <scope>NUCLEOTIDE SEQUENCE [LARGE SCALE GENOMIC DNA]</scope>
    <source>
        <strain evidence="3">cv. Shumari</strain>
    </source>
</reference>
<name>A0A0S3SX06_PHAAN</name>
<keyword evidence="3" id="KW-1185">Reference proteome</keyword>
<evidence type="ECO:0000256" key="1">
    <source>
        <dbReference type="SAM" id="MobiDB-lite"/>
    </source>
</evidence>
<feature type="non-terminal residue" evidence="2">
    <location>
        <position position="1"/>
    </location>
</feature>
<feature type="compositionally biased region" description="Pro residues" evidence="1">
    <location>
        <begin position="80"/>
        <end position="89"/>
    </location>
</feature>
<protein>
    <submittedName>
        <fullName evidence="2">Uncharacterized protein</fullName>
    </submittedName>
</protein>
<feature type="region of interest" description="Disordered" evidence="1">
    <location>
        <begin position="69"/>
        <end position="89"/>
    </location>
</feature>
<evidence type="ECO:0000313" key="2">
    <source>
        <dbReference type="EMBL" id="BAT97266.1"/>
    </source>
</evidence>
<gene>
    <name evidence="2" type="primary">Vigan.09G066000</name>
    <name evidence="2" type="ORF">VIGAN_09066000</name>
</gene>
<organism evidence="2 3">
    <name type="scientific">Vigna angularis var. angularis</name>
    <dbReference type="NCBI Taxonomy" id="157739"/>
    <lineage>
        <taxon>Eukaryota</taxon>
        <taxon>Viridiplantae</taxon>
        <taxon>Streptophyta</taxon>
        <taxon>Embryophyta</taxon>
        <taxon>Tracheophyta</taxon>
        <taxon>Spermatophyta</taxon>
        <taxon>Magnoliopsida</taxon>
        <taxon>eudicotyledons</taxon>
        <taxon>Gunneridae</taxon>
        <taxon>Pentapetalae</taxon>
        <taxon>rosids</taxon>
        <taxon>fabids</taxon>
        <taxon>Fabales</taxon>
        <taxon>Fabaceae</taxon>
        <taxon>Papilionoideae</taxon>
        <taxon>50 kb inversion clade</taxon>
        <taxon>NPAAA clade</taxon>
        <taxon>indigoferoid/millettioid clade</taxon>
        <taxon>Phaseoleae</taxon>
        <taxon>Vigna</taxon>
    </lineage>
</organism>